<dbReference type="AlphaFoldDB" id="A0A6I6MTT0"/>
<dbReference type="GO" id="GO:0016791">
    <property type="term" value="F:phosphatase activity"/>
    <property type="evidence" value="ECO:0007669"/>
    <property type="project" value="TreeGrafter"/>
</dbReference>
<dbReference type="SMART" id="SM00331">
    <property type="entry name" value="PP2C_SIG"/>
    <property type="match status" value="1"/>
</dbReference>
<protein>
    <submittedName>
        <fullName evidence="3">SpoIIE family protein phosphatase</fullName>
    </submittedName>
</protein>
<evidence type="ECO:0000313" key="4">
    <source>
        <dbReference type="Proteomes" id="UP000436138"/>
    </source>
</evidence>
<feature type="domain" description="PPM-type phosphatase" evidence="2">
    <location>
        <begin position="175"/>
        <end position="390"/>
    </location>
</feature>
<dbReference type="SUPFAM" id="SSF55781">
    <property type="entry name" value="GAF domain-like"/>
    <property type="match status" value="1"/>
</dbReference>
<organism evidence="3 4">
    <name type="scientific">Streptomyces broussonetiae</name>
    <dbReference type="NCBI Taxonomy" id="2686304"/>
    <lineage>
        <taxon>Bacteria</taxon>
        <taxon>Bacillati</taxon>
        <taxon>Actinomycetota</taxon>
        <taxon>Actinomycetes</taxon>
        <taxon>Kitasatosporales</taxon>
        <taxon>Streptomycetaceae</taxon>
        <taxon>Streptomyces</taxon>
    </lineage>
</organism>
<dbReference type="Gene3D" id="3.30.450.40">
    <property type="match status" value="1"/>
</dbReference>
<dbReference type="RefSeq" id="WP_158917405.1">
    <property type="nucleotide sequence ID" value="NZ_CP047020.1"/>
</dbReference>
<evidence type="ECO:0000259" key="2">
    <source>
        <dbReference type="SMART" id="SM00331"/>
    </source>
</evidence>
<accession>A0A6I6MTT0</accession>
<dbReference type="InterPro" id="IPR029016">
    <property type="entry name" value="GAF-like_dom_sf"/>
</dbReference>
<dbReference type="Proteomes" id="UP000436138">
    <property type="component" value="Chromosome"/>
</dbReference>
<dbReference type="InterPro" id="IPR001932">
    <property type="entry name" value="PPM-type_phosphatase-like_dom"/>
</dbReference>
<reference evidence="3 4" key="1">
    <citation type="submission" date="2019-12" db="EMBL/GenBank/DDBJ databases">
        <title>Streptomyces sp. strain T44 isolated from rhizosphere soil of Broussonetia papyrifera.</title>
        <authorList>
            <person name="Mo P."/>
        </authorList>
    </citation>
    <scope>NUCLEOTIDE SEQUENCE [LARGE SCALE GENOMIC DNA]</scope>
    <source>
        <strain evidence="3 4">T44</strain>
    </source>
</reference>
<evidence type="ECO:0000313" key="3">
    <source>
        <dbReference type="EMBL" id="QHA02424.1"/>
    </source>
</evidence>
<dbReference type="PANTHER" id="PTHR43156:SF2">
    <property type="entry name" value="STAGE II SPORULATION PROTEIN E"/>
    <property type="match status" value="1"/>
</dbReference>
<dbReference type="KEGG" id="sbro:GQF42_03160"/>
<dbReference type="Gene3D" id="3.60.40.10">
    <property type="entry name" value="PPM-type phosphatase domain"/>
    <property type="match status" value="1"/>
</dbReference>
<dbReference type="InterPro" id="IPR052016">
    <property type="entry name" value="Bact_Sigma-Reg"/>
</dbReference>
<dbReference type="EMBL" id="CP047020">
    <property type="protein sequence ID" value="QHA02424.1"/>
    <property type="molecule type" value="Genomic_DNA"/>
</dbReference>
<dbReference type="PANTHER" id="PTHR43156">
    <property type="entry name" value="STAGE II SPORULATION PROTEIN E-RELATED"/>
    <property type="match status" value="1"/>
</dbReference>
<keyword evidence="4" id="KW-1185">Reference proteome</keyword>
<dbReference type="InterPro" id="IPR036457">
    <property type="entry name" value="PPM-type-like_dom_sf"/>
</dbReference>
<name>A0A6I6MTT0_9ACTN</name>
<dbReference type="SUPFAM" id="SSF81606">
    <property type="entry name" value="PP2C-like"/>
    <property type="match status" value="1"/>
</dbReference>
<sequence length="405" mass="42703">MDAVNAAEPFPSVESRLRAAPPHALAATAGTLLAELFGAREVTLLLADYGLSVLQPVTDMPHTGDRVSAHDGPAGTAFTSQKPVVEVTSDPATELIHLPLTVRGDRLGILSVRVPATAADPATLLSLGEFATALGHEVATAGRDTDLYLRARRTRRLTLAAEMQWQLLPGLGCARREYVIGAHLEPAYATGGDNFDWSTSADHLTVTVTDGMGQGIGASLLTNLAVSALRNARRAGIGLADQAALADQAVYAQYGGRAYASTLLLRFDLGTGTVSAVDAGSPRLYRVGETGIELIELEAQLPLGMFEETPYEEQTFHVEPGDRLVALSTGVHGTRSATGDPFGERALHRILGATRQSPPHETARAVVAGLIEHFGSKDLTSDAAVVCVDWTGRAVDTGRLTPEPH</sequence>
<dbReference type="Pfam" id="PF07228">
    <property type="entry name" value="SpoIIE"/>
    <property type="match status" value="1"/>
</dbReference>
<proteinExistence type="predicted"/>
<evidence type="ECO:0000256" key="1">
    <source>
        <dbReference type="ARBA" id="ARBA00022801"/>
    </source>
</evidence>
<keyword evidence="1" id="KW-0378">Hydrolase</keyword>
<gene>
    <name evidence="3" type="ORF">GQF42_03160</name>
</gene>